<reference evidence="21 22" key="1">
    <citation type="submission" date="2024-01" db="EMBL/GenBank/DDBJ databases">
        <title>Genome assemblies of Stephania.</title>
        <authorList>
            <person name="Yang L."/>
        </authorList>
    </citation>
    <scope>NUCLEOTIDE SEQUENCE [LARGE SCALE GENOMIC DNA]</scope>
    <source>
        <strain evidence="21">QJT</strain>
        <tissue evidence="21">Leaf</tissue>
    </source>
</reference>
<comment type="subcellular location">
    <subcellularLocation>
        <location evidence="2 19">Secreted</location>
    </subcellularLocation>
</comment>
<evidence type="ECO:0000256" key="10">
    <source>
        <dbReference type="ARBA" id="ARBA00023002"/>
    </source>
</evidence>
<dbReference type="Gene3D" id="1.10.520.10">
    <property type="match status" value="1"/>
</dbReference>
<dbReference type="InterPro" id="IPR000823">
    <property type="entry name" value="Peroxidase_pln"/>
</dbReference>
<keyword evidence="9 16" id="KW-0106">Calcium</keyword>
<dbReference type="Pfam" id="PF00141">
    <property type="entry name" value="peroxidase"/>
    <property type="match status" value="1"/>
</dbReference>
<keyword evidence="13" id="KW-0325">Glycoprotein</keyword>
<organism evidence="21 22">
    <name type="scientific">Stephania japonica</name>
    <dbReference type="NCBI Taxonomy" id="461633"/>
    <lineage>
        <taxon>Eukaryota</taxon>
        <taxon>Viridiplantae</taxon>
        <taxon>Streptophyta</taxon>
        <taxon>Embryophyta</taxon>
        <taxon>Tracheophyta</taxon>
        <taxon>Spermatophyta</taxon>
        <taxon>Magnoliopsida</taxon>
        <taxon>Ranunculales</taxon>
        <taxon>Menispermaceae</taxon>
        <taxon>Menispermoideae</taxon>
        <taxon>Cissampelideae</taxon>
        <taxon>Stephania</taxon>
    </lineage>
</organism>
<keyword evidence="22" id="KW-1185">Reference proteome</keyword>
<dbReference type="Proteomes" id="UP001417504">
    <property type="component" value="Unassembled WGS sequence"/>
</dbReference>
<dbReference type="GO" id="GO:0006979">
    <property type="term" value="P:response to oxidative stress"/>
    <property type="evidence" value="ECO:0007669"/>
    <property type="project" value="UniProtKB-UniRule"/>
</dbReference>
<feature type="binding site" evidence="16">
    <location>
        <position position="284"/>
    </location>
    <ligand>
        <name>Ca(2+)</name>
        <dbReference type="ChEBI" id="CHEBI:29108"/>
        <label>2</label>
    </ligand>
</feature>
<evidence type="ECO:0000256" key="16">
    <source>
        <dbReference type="PIRSR" id="PIRSR600823-3"/>
    </source>
</evidence>
<dbReference type="Gene3D" id="1.10.420.10">
    <property type="entry name" value="Peroxidase, domain 2"/>
    <property type="match status" value="1"/>
</dbReference>
<feature type="binding site" evidence="16">
    <location>
        <position position="107"/>
    </location>
    <ligand>
        <name>Ca(2+)</name>
        <dbReference type="ChEBI" id="CHEBI:29108"/>
        <label>1</label>
    </ligand>
</feature>
<dbReference type="InterPro" id="IPR019793">
    <property type="entry name" value="Peroxidases_heam-ligand_BS"/>
</dbReference>
<evidence type="ECO:0000256" key="13">
    <source>
        <dbReference type="ARBA" id="ARBA00023180"/>
    </source>
</evidence>
<feature type="binding site" evidence="16">
    <location>
        <position position="128"/>
    </location>
    <ligand>
        <name>Ca(2+)</name>
        <dbReference type="ChEBI" id="CHEBI:29108"/>
        <label>1</label>
    </ligand>
</feature>
<keyword evidence="12 18" id="KW-1015">Disulfide bond</keyword>
<feature type="domain" description="Plant heme peroxidase family profile" evidence="20">
    <location>
        <begin position="65"/>
        <end position="361"/>
    </location>
</feature>
<dbReference type="EC" id="1.11.1.7" evidence="4 19"/>
<evidence type="ECO:0000256" key="15">
    <source>
        <dbReference type="PIRSR" id="PIRSR600823-2"/>
    </source>
</evidence>
<keyword evidence="10 19" id="KW-0560">Oxidoreductase</keyword>
<protein>
    <recommendedName>
        <fullName evidence="4 19">Peroxidase</fullName>
        <ecNumber evidence="4 19">1.11.1.7</ecNumber>
    </recommendedName>
</protein>
<dbReference type="GO" id="GO:0005576">
    <property type="term" value="C:extracellular region"/>
    <property type="evidence" value="ECO:0007669"/>
    <property type="project" value="UniProtKB-SubCell"/>
</dbReference>
<dbReference type="InterPro" id="IPR010255">
    <property type="entry name" value="Haem_peroxidase_sf"/>
</dbReference>
<feature type="binding site" evidence="15">
    <location>
        <position position="205"/>
    </location>
    <ligand>
        <name>substrate</name>
    </ligand>
</feature>
<feature type="disulfide bond" evidence="18">
    <location>
        <begin position="162"/>
        <end position="357"/>
    </location>
</feature>
<feature type="binding site" evidence="16">
    <location>
        <position position="112"/>
    </location>
    <ligand>
        <name>Ca(2+)</name>
        <dbReference type="ChEBI" id="CHEBI:29108"/>
        <label>1</label>
    </ligand>
</feature>
<evidence type="ECO:0000256" key="7">
    <source>
        <dbReference type="ARBA" id="ARBA00022723"/>
    </source>
</evidence>
<keyword evidence="5 19" id="KW-0575">Peroxidase</keyword>
<evidence type="ECO:0000256" key="5">
    <source>
        <dbReference type="ARBA" id="ARBA00022559"/>
    </source>
</evidence>
<feature type="binding site" evidence="16">
    <location>
        <position position="289"/>
    </location>
    <ligand>
        <name>Ca(2+)</name>
        <dbReference type="ChEBI" id="CHEBI:29108"/>
        <label>2</label>
    </ligand>
</feature>
<keyword evidence="11 16" id="KW-0408">Iron</keyword>
<gene>
    <name evidence="21" type="ORF">Sjap_018603</name>
</gene>
<dbReference type="CDD" id="cd00693">
    <property type="entry name" value="secretory_peroxidase"/>
    <property type="match status" value="1"/>
</dbReference>
<dbReference type="GO" id="GO:0020037">
    <property type="term" value="F:heme binding"/>
    <property type="evidence" value="ECO:0007669"/>
    <property type="project" value="UniProtKB-UniRule"/>
</dbReference>
<feature type="binding site" evidence="16">
    <location>
        <position position="114"/>
    </location>
    <ligand>
        <name>Ca(2+)</name>
        <dbReference type="ChEBI" id="CHEBI:29108"/>
        <label>1</label>
    </ligand>
</feature>
<name>A0AAP0NKQ2_9MAGN</name>
<dbReference type="PROSITE" id="PS00435">
    <property type="entry name" value="PEROXIDASE_1"/>
    <property type="match status" value="1"/>
</dbReference>
<dbReference type="FunFam" id="1.10.520.10:FF:000009">
    <property type="entry name" value="Peroxidase"/>
    <property type="match status" value="1"/>
</dbReference>
<feature type="binding site" evidence="16">
    <location>
        <position position="110"/>
    </location>
    <ligand>
        <name>Ca(2+)</name>
        <dbReference type="ChEBI" id="CHEBI:29108"/>
        <label>1</label>
    </ligand>
</feature>
<dbReference type="AlphaFoldDB" id="A0AAP0NKQ2"/>
<evidence type="ECO:0000256" key="2">
    <source>
        <dbReference type="ARBA" id="ARBA00004613"/>
    </source>
</evidence>
<feature type="active site" description="Proton acceptor" evidence="14">
    <location>
        <position position="106"/>
    </location>
</feature>
<feature type="disulfide bond" evidence="18">
    <location>
        <begin position="75"/>
        <end position="156"/>
    </location>
</feature>
<feature type="binding site" evidence="16">
    <location>
        <position position="116"/>
    </location>
    <ligand>
        <name>Ca(2+)</name>
        <dbReference type="ChEBI" id="CHEBI:29108"/>
        <label>1</label>
    </ligand>
</feature>
<dbReference type="InterPro" id="IPR002016">
    <property type="entry name" value="Haem_peroxidase"/>
</dbReference>
<dbReference type="GO" id="GO:0046872">
    <property type="term" value="F:metal ion binding"/>
    <property type="evidence" value="ECO:0007669"/>
    <property type="project" value="UniProtKB-UniRule"/>
</dbReference>
<evidence type="ECO:0000313" key="22">
    <source>
        <dbReference type="Proteomes" id="UP001417504"/>
    </source>
</evidence>
<evidence type="ECO:0000259" key="20">
    <source>
        <dbReference type="PROSITE" id="PS50873"/>
    </source>
</evidence>
<keyword evidence="7 16" id="KW-0479">Metal-binding</keyword>
<feature type="binding site" description="axial binding residue" evidence="16">
    <location>
        <position position="235"/>
    </location>
    <ligand>
        <name>heme b</name>
        <dbReference type="ChEBI" id="CHEBI:60344"/>
    </ligand>
    <ligandPart>
        <name>Fe</name>
        <dbReference type="ChEBI" id="CHEBI:18248"/>
    </ligandPart>
</feature>
<proteinExistence type="inferred from homology"/>
<evidence type="ECO:0000256" key="17">
    <source>
        <dbReference type="PIRSR" id="PIRSR600823-4"/>
    </source>
</evidence>
<evidence type="ECO:0000256" key="14">
    <source>
        <dbReference type="PIRSR" id="PIRSR600823-1"/>
    </source>
</evidence>
<feature type="site" description="Transition state stabilizer" evidence="17">
    <location>
        <position position="102"/>
    </location>
</feature>
<keyword evidence="8" id="KW-0732">Signal</keyword>
<keyword evidence="19" id="KW-0964">Secreted</keyword>
<comment type="caution">
    <text evidence="21">The sequence shown here is derived from an EMBL/GenBank/DDBJ whole genome shotgun (WGS) entry which is preliminary data.</text>
</comment>
<sequence length="382" mass="42199">MVMLDLEPRFKRNLQSWMMNSNGGNMGRRRSRTGHIPACRLSVVDTFPALSVKPDRGPLQDITSGLSFTFYNTSCPRLETIIRSQLRIVIQNNSREAAGLLRLHFHDCFVQGCDGSVLLDGSASGPGEKNAPPNRSLRPEAFVIIEDLRRRVHAACGQVVSCTDIVALAARDSVVLTGGRNYRVPLGRRDGTNFATIEQVLNDLPFPQGKVTDLLPFFLSRNLSLTDMVALSGAHTIGVSNCSSFRERLYPNQDFTMNLTFATALRGICPTNVSTNGTVLDIQTPRRFDNRYYANLVNRQGLLNSDQDLFTDARTSALVATYARSQGRFFQQFALSMIKMGQINVLTGTQGEIRANCSARNAGTTTTMIEVDGDDQEEIATY</sequence>
<keyword evidence="6 19" id="KW-0349">Heme</keyword>
<dbReference type="InterPro" id="IPR019794">
    <property type="entry name" value="Peroxidases_AS"/>
</dbReference>
<dbReference type="PANTHER" id="PTHR31517">
    <property type="match status" value="1"/>
</dbReference>
<evidence type="ECO:0000256" key="6">
    <source>
        <dbReference type="ARBA" id="ARBA00022617"/>
    </source>
</evidence>
<dbReference type="FunFam" id="1.10.420.10:FF:000006">
    <property type="entry name" value="Peroxidase"/>
    <property type="match status" value="1"/>
</dbReference>
<dbReference type="PROSITE" id="PS50873">
    <property type="entry name" value="PEROXIDASE_4"/>
    <property type="match status" value="1"/>
</dbReference>
<comment type="cofactor">
    <cofactor evidence="16 19">
        <name>Ca(2+)</name>
        <dbReference type="ChEBI" id="CHEBI:29108"/>
    </cofactor>
    <text evidence="16 19">Binds 2 calcium ions per subunit.</text>
</comment>
<keyword evidence="19" id="KW-0376">Hydrogen peroxide</keyword>
<feature type="disulfide bond" evidence="18">
    <location>
        <begin position="108"/>
        <end position="113"/>
    </location>
</feature>
<evidence type="ECO:0000256" key="1">
    <source>
        <dbReference type="ARBA" id="ARBA00000189"/>
    </source>
</evidence>
<accession>A0AAP0NKQ2</accession>
<comment type="cofactor">
    <cofactor evidence="16 19">
        <name>heme b</name>
        <dbReference type="ChEBI" id="CHEBI:60344"/>
    </cofactor>
    <text evidence="16 19">Binds 1 heme b (iron(II)-protoporphyrin IX) group per subunit.</text>
</comment>
<evidence type="ECO:0000313" key="21">
    <source>
        <dbReference type="EMBL" id="KAK9110543.1"/>
    </source>
</evidence>
<comment type="similarity">
    <text evidence="3">Belongs to the peroxidase family. Ascorbate peroxidase subfamily.</text>
</comment>
<evidence type="ECO:0000256" key="19">
    <source>
        <dbReference type="RuleBase" id="RU362060"/>
    </source>
</evidence>
<evidence type="ECO:0000256" key="12">
    <source>
        <dbReference type="ARBA" id="ARBA00023157"/>
    </source>
</evidence>
<comment type="catalytic activity">
    <reaction evidence="1 19">
        <text>2 a phenolic donor + H2O2 = 2 a phenolic radical donor + 2 H2O</text>
        <dbReference type="Rhea" id="RHEA:56136"/>
        <dbReference type="ChEBI" id="CHEBI:15377"/>
        <dbReference type="ChEBI" id="CHEBI:16240"/>
        <dbReference type="ChEBI" id="CHEBI:139520"/>
        <dbReference type="ChEBI" id="CHEBI:139521"/>
        <dbReference type="EC" id="1.11.1.7"/>
    </reaction>
</comment>
<feature type="binding site" evidence="16">
    <location>
        <position position="236"/>
    </location>
    <ligand>
        <name>Ca(2+)</name>
        <dbReference type="ChEBI" id="CHEBI:29108"/>
        <label>2</label>
    </ligand>
</feature>
<dbReference type="EMBL" id="JBBNAE010000007">
    <property type="protein sequence ID" value="KAK9110543.1"/>
    <property type="molecule type" value="Genomic_DNA"/>
</dbReference>
<dbReference type="PRINTS" id="PR00461">
    <property type="entry name" value="PLPEROXIDASE"/>
</dbReference>
<dbReference type="PRINTS" id="PR00458">
    <property type="entry name" value="PEROXIDASE"/>
</dbReference>
<comment type="function">
    <text evidence="19">Removal of H(2)O(2), oxidation of toxic reductants, biosynthesis and degradation of lignin, suberization, auxin catabolism, response to environmental stresses such as wounding, pathogen attack and oxidative stress.</text>
</comment>
<evidence type="ECO:0000256" key="4">
    <source>
        <dbReference type="ARBA" id="ARBA00012313"/>
    </source>
</evidence>
<dbReference type="PANTHER" id="PTHR31517:SF48">
    <property type="entry name" value="PEROXIDASE 16-RELATED"/>
    <property type="match status" value="1"/>
</dbReference>
<feature type="binding site" evidence="16">
    <location>
        <position position="281"/>
    </location>
    <ligand>
        <name>Ca(2+)</name>
        <dbReference type="ChEBI" id="CHEBI:29108"/>
        <label>2</label>
    </ligand>
</feature>
<dbReference type="InterPro" id="IPR033905">
    <property type="entry name" value="Secretory_peroxidase"/>
</dbReference>
<dbReference type="GO" id="GO:0140825">
    <property type="term" value="F:lactoperoxidase activity"/>
    <property type="evidence" value="ECO:0007669"/>
    <property type="project" value="UniProtKB-EC"/>
</dbReference>
<dbReference type="PROSITE" id="PS00436">
    <property type="entry name" value="PEROXIDASE_2"/>
    <property type="match status" value="1"/>
</dbReference>
<evidence type="ECO:0000256" key="9">
    <source>
        <dbReference type="ARBA" id="ARBA00022837"/>
    </source>
</evidence>
<comment type="similarity">
    <text evidence="19">Belongs to the peroxidase family. Classical plant (class III) peroxidase subfamily.</text>
</comment>
<dbReference type="SUPFAM" id="SSF48113">
    <property type="entry name" value="Heme-dependent peroxidases"/>
    <property type="match status" value="1"/>
</dbReference>
<evidence type="ECO:0000256" key="8">
    <source>
        <dbReference type="ARBA" id="ARBA00022729"/>
    </source>
</evidence>
<feature type="disulfide bond" evidence="18">
    <location>
        <begin position="242"/>
        <end position="269"/>
    </location>
</feature>
<evidence type="ECO:0000256" key="11">
    <source>
        <dbReference type="ARBA" id="ARBA00023004"/>
    </source>
</evidence>
<evidence type="ECO:0000256" key="18">
    <source>
        <dbReference type="PIRSR" id="PIRSR600823-5"/>
    </source>
</evidence>
<dbReference type="GO" id="GO:0042744">
    <property type="term" value="P:hydrogen peroxide catabolic process"/>
    <property type="evidence" value="ECO:0007669"/>
    <property type="project" value="UniProtKB-KW"/>
</dbReference>
<evidence type="ECO:0000256" key="3">
    <source>
        <dbReference type="ARBA" id="ARBA00006873"/>
    </source>
</evidence>